<dbReference type="InterPro" id="IPR036691">
    <property type="entry name" value="Endo/exonu/phosph_ase_sf"/>
</dbReference>
<feature type="non-terminal residue" evidence="1">
    <location>
        <position position="426"/>
    </location>
</feature>
<dbReference type="PANTHER" id="PTHR33776:SF4">
    <property type="entry name" value="ENDONUCLEASE_EXONUCLEASE_PHOSPHATASE DOMAIN-CONTAINING PROTEIN"/>
    <property type="match status" value="1"/>
</dbReference>
<evidence type="ECO:0000313" key="2">
    <source>
        <dbReference type="Proteomes" id="UP000478052"/>
    </source>
</evidence>
<dbReference type="OrthoDB" id="6781859at2759"/>
<dbReference type="EMBL" id="VUJU01011188">
    <property type="protein sequence ID" value="KAF0711659.1"/>
    <property type="molecule type" value="Genomic_DNA"/>
</dbReference>
<accession>A0A6G0VW70</accession>
<comment type="caution">
    <text evidence="1">The sequence shown here is derived from an EMBL/GenBank/DDBJ whole genome shotgun (WGS) entry which is preliminary data.</text>
</comment>
<dbReference type="Gene3D" id="3.60.10.10">
    <property type="entry name" value="Endonuclease/exonuclease/phosphatase"/>
    <property type="match status" value="1"/>
</dbReference>
<dbReference type="Proteomes" id="UP000478052">
    <property type="component" value="Unassembled WGS sequence"/>
</dbReference>
<dbReference type="SUPFAM" id="SSF56219">
    <property type="entry name" value="DNase I-like"/>
    <property type="match status" value="1"/>
</dbReference>
<dbReference type="AlphaFoldDB" id="A0A6G0VW70"/>
<reference evidence="1 2" key="1">
    <citation type="submission" date="2019-08" db="EMBL/GenBank/DDBJ databases">
        <title>Whole genome of Aphis craccivora.</title>
        <authorList>
            <person name="Voronova N.V."/>
            <person name="Shulinski R.S."/>
            <person name="Bandarenka Y.V."/>
            <person name="Zhorov D.G."/>
            <person name="Warner D."/>
        </authorList>
    </citation>
    <scope>NUCLEOTIDE SEQUENCE [LARGE SCALE GENOMIC DNA]</scope>
    <source>
        <strain evidence="1">180601</strain>
        <tissue evidence="1">Whole Body</tissue>
    </source>
</reference>
<dbReference type="PANTHER" id="PTHR33776">
    <property type="entry name" value="ENDO/EXONUCLEASE/PHOSPHATASE DOMAIN-CONTAINING PROTEIN"/>
    <property type="match status" value="1"/>
</dbReference>
<proteinExistence type="predicted"/>
<gene>
    <name evidence="1" type="ORF">FWK35_00033409</name>
</gene>
<organism evidence="1 2">
    <name type="scientific">Aphis craccivora</name>
    <name type="common">Cowpea aphid</name>
    <dbReference type="NCBI Taxonomy" id="307492"/>
    <lineage>
        <taxon>Eukaryota</taxon>
        <taxon>Metazoa</taxon>
        <taxon>Ecdysozoa</taxon>
        <taxon>Arthropoda</taxon>
        <taxon>Hexapoda</taxon>
        <taxon>Insecta</taxon>
        <taxon>Pterygota</taxon>
        <taxon>Neoptera</taxon>
        <taxon>Paraneoptera</taxon>
        <taxon>Hemiptera</taxon>
        <taxon>Sternorrhyncha</taxon>
        <taxon>Aphidomorpha</taxon>
        <taxon>Aphidoidea</taxon>
        <taxon>Aphididae</taxon>
        <taxon>Aphidini</taxon>
        <taxon>Aphis</taxon>
        <taxon>Aphis</taxon>
    </lineage>
</organism>
<protein>
    <recommendedName>
        <fullName evidence="3">Craniofacial development protein 2-like</fullName>
    </recommendedName>
</protein>
<name>A0A6G0VW70_APHCR</name>
<sequence length="426" mass="49447">MSDYYESISEFIDSINHTIENHFNLNIMCTNIRKTWHNAVDNSYNITGYNTYYSLIKRNQNDESNILKLSVITRDNPIAIYCIYRSPSNNCNLFIDRLRNIFNDLKSVNECTIVIGDMNIDIRGKVNNEYLDTMAQYGFKSFVNIFTRIPVYGVCSCLDHIFIKAPQEILDNTEASVIQTQITDHFSLIMTMPIYNNSKKEHSTYRKINYEVLGDNLKDKKWDDVYNNSNIDKCVDFFYDIILNSIDKASSLEKVNSKNKRIKEWMTVGLLKSTRKKHELSKKVKKHPENTNLLSYYKIYRNKLACLIKAAKIKLYKDKFFKVAGSPKLTWNLINKLTGAKNVNNNAGNLIYINNNGQCINVQKDPVTTANIFNNFFINIGKEYSAKFKNKIIDRCNVTCDFSFNEQFLVPTGKDNPSGFRERIDP</sequence>
<evidence type="ECO:0000313" key="1">
    <source>
        <dbReference type="EMBL" id="KAF0711659.1"/>
    </source>
</evidence>
<evidence type="ECO:0008006" key="3">
    <source>
        <dbReference type="Google" id="ProtNLM"/>
    </source>
</evidence>
<keyword evidence="2" id="KW-1185">Reference proteome</keyword>